<proteinExistence type="predicted"/>
<dbReference type="PANTHER" id="PTHR34203:SF15">
    <property type="entry name" value="SLL1173 PROTEIN"/>
    <property type="match status" value="1"/>
</dbReference>
<dbReference type="AlphaFoldDB" id="A0A1G2MTT1"/>
<dbReference type="SUPFAM" id="SSF53335">
    <property type="entry name" value="S-adenosyl-L-methionine-dependent methyltransferases"/>
    <property type="match status" value="1"/>
</dbReference>
<dbReference type="NCBIfam" id="TIGR01444">
    <property type="entry name" value="fkbM_fam"/>
    <property type="match status" value="1"/>
</dbReference>
<dbReference type="InterPro" id="IPR052514">
    <property type="entry name" value="SAM-dependent_MTase"/>
</dbReference>
<feature type="domain" description="Methyltransferase FkbM" evidence="1">
    <location>
        <begin position="362"/>
        <end position="498"/>
    </location>
</feature>
<reference evidence="2 3" key="1">
    <citation type="journal article" date="2016" name="Nat. Commun.">
        <title>Thousands of microbial genomes shed light on interconnected biogeochemical processes in an aquifer system.</title>
        <authorList>
            <person name="Anantharaman K."/>
            <person name="Brown C.T."/>
            <person name="Hug L.A."/>
            <person name="Sharon I."/>
            <person name="Castelle C.J."/>
            <person name="Probst A.J."/>
            <person name="Thomas B.C."/>
            <person name="Singh A."/>
            <person name="Wilkins M.J."/>
            <person name="Karaoz U."/>
            <person name="Brodie E.L."/>
            <person name="Williams K.H."/>
            <person name="Hubbard S.S."/>
            <person name="Banfield J.F."/>
        </authorList>
    </citation>
    <scope>NUCLEOTIDE SEQUENCE [LARGE SCALE GENOMIC DNA]</scope>
</reference>
<evidence type="ECO:0000259" key="1">
    <source>
        <dbReference type="Pfam" id="PF05050"/>
    </source>
</evidence>
<evidence type="ECO:0000313" key="2">
    <source>
        <dbReference type="EMBL" id="OHA26482.1"/>
    </source>
</evidence>
<gene>
    <name evidence="2" type="ORF">A3C06_02805</name>
</gene>
<dbReference type="EMBL" id="MHRQ01000020">
    <property type="protein sequence ID" value="OHA26482.1"/>
    <property type="molecule type" value="Genomic_DNA"/>
</dbReference>
<sequence length="540" mass="61271">MSKTVSIKTCVGIGDILHIKAQLDAVKHQYEKISIGPDDSDITLYRNNDDRYRKFVRGLFDLLFTEKPYVIDPHVSGDRKNPYALWADGFEPVIPRLAHLLCDGVSVSAEPYVVVHTKLRGFRRSHYNDFRADFLRLIATLACKYRVVLLGERTIGSNAEYRIHGPELIFSIYEDLLTCLPEDKIIDRTVPELGFTSPELPRFLEECLIQNKATHVITLGSGGNVSIAMSVGNSIGYYGQSQMEAFFDRMLENDSDKNVFLTTDLNRYFEKLASLSSVPYVRRQAPPSLPLTPNKEMKNIKHIIEEKRQSHNPVWKILVQAKDFAWRLKRALRNNRLTHVGKRIITDHFKEWEPKDEEVYLDVGARTGDVIGIFKQKFPGVKVKIVAVEANPNAVAAMKRGYPDVFVIQKGAWNKQGKASLSLPKNLDFLGEVSENRNPDTSLPRFDIEVDTLDHMLSGLGISAVDFVKIDTEGAEPQVLEGFTKYKKGTKFHIEFHRNENRVLDILKSKGIKINSTVRWPADVNQKVTAGQGEIFAQKE</sequence>
<dbReference type="Proteomes" id="UP000177565">
    <property type="component" value="Unassembled WGS sequence"/>
</dbReference>
<dbReference type="PANTHER" id="PTHR34203">
    <property type="entry name" value="METHYLTRANSFERASE, FKBM FAMILY PROTEIN"/>
    <property type="match status" value="1"/>
</dbReference>
<dbReference type="STRING" id="1802312.A3C06_02805"/>
<protein>
    <recommendedName>
        <fullName evidence="1">Methyltransferase FkbM domain-containing protein</fullName>
    </recommendedName>
</protein>
<dbReference type="InterPro" id="IPR006342">
    <property type="entry name" value="FkbM_mtfrase"/>
</dbReference>
<dbReference type="Gene3D" id="3.40.50.150">
    <property type="entry name" value="Vaccinia Virus protein VP39"/>
    <property type="match status" value="1"/>
</dbReference>
<name>A0A1G2MTT1_9BACT</name>
<accession>A0A1G2MTT1</accession>
<dbReference type="InterPro" id="IPR029063">
    <property type="entry name" value="SAM-dependent_MTases_sf"/>
</dbReference>
<organism evidence="2 3">
    <name type="scientific">Candidatus Taylorbacteria bacterium RIFCSPHIGHO2_02_FULL_46_13</name>
    <dbReference type="NCBI Taxonomy" id="1802312"/>
    <lineage>
        <taxon>Bacteria</taxon>
        <taxon>Candidatus Tayloriibacteriota</taxon>
    </lineage>
</organism>
<comment type="caution">
    <text evidence="2">The sequence shown here is derived from an EMBL/GenBank/DDBJ whole genome shotgun (WGS) entry which is preliminary data.</text>
</comment>
<dbReference type="Pfam" id="PF05050">
    <property type="entry name" value="Methyltransf_21"/>
    <property type="match status" value="1"/>
</dbReference>
<evidence type="ECO:0000313" key="3">
    <source>
        <dbReference type="Proteomes" id="UP000177565"/>
    </source>
</evidence>